<dbReference type="PANTHER" id="PTHR31403:SF4">
    <property type="entry name" value="PHOSPHOLIPASE A1-IALPHA2, CHLOROPLASTIC"/>
    <property type="match status" value="1"/>
</dbReference>
<keyword evidence="8" id="KW-0443">Lipid metabolism</keyword>
<evidence type="ECO:0000256" key="4">
    <source>
        <dbReference type="ARBA" id="ARBA00022640"/>
    </source>
</evidence>
<dbReference type="Pfam" id="PF01764">
    <property type="entry name" value="Lipase_3"/>
    <property type="match status" value="1"/>
</dbReference>
<dbReference type="GO" id="GO:0008970">
    <property type="term" value="F:phospholipase A1 activity"/>
    <property type="evidence" value="ECO:0000318"/>
    <property type="project" value="GO_Central"/>
</dbReference>
<keyword evidence="7" id="KW-0442">Lipid degradation</keyword>
<protein>
    <recommendedName>
        <fullName evidence="9">Fungal lipase-type domain-containing protein</fullName>
    </recommendedName>
</protein>
<dbReference type="InterPro" id="IPR029058">
    <property type="entry name" value="AB_hydrolase_fold"/>
</dbReference>
<evidence type="ECO:0000256" key="7">
    <source>
        <dbReference type="ARBA" id="ARBA00022963"/>
    </source>
</evidence>
<dbReference type="GO" id="GO:0016042">
    <property type="term" value="P:lipid catabolic process"/>
    <property type="evidence" value="ECO:0007669"/>
    <property type="project" value="UniProtKB-KW"/>
</dbReference>
<dbReference type="Proteomes" id="UP000017836">
    <property type="component" value="Unassembled WGS sequence"/>
</dbReference>
<sequence>MTHGSDNWDNLLDPLDPSLRSELIRYGEFVDACYKAFDLDPNSKRHCNCKYGRTQLLDKVGLQNSGYEITKYIYASADINFPIGVSPACMGRWVGYIAVSTDSSVRKLGRRDVIVAFRGTVTRSEWLANFMSSLTPARLDPHNPRPDVKVESGFLNLYTSTDESCKFGLGSCREQLLSEISRLISKYGSEEEMSITLAGHSMGSSLAMLLAYDIGELELNKPINGGVEIPITVFSYGGPRVGNHGFRERCEELGVKVLRVVNVSDPITKLPGMFFNENFTVLGGDNCYTHVGVELPLESLNGKSFSCVHDLDTYLGLLRCPTKKVKKGELMERACGFFKRQKLESWSWQHMATLLQYPRF</sequence>
<keyword evidence="3" id="KW-0150">Chloroplast</keyword>
<name>W1PZS1_AMBTC</name>
<dbReference type="PANTHER" id="PTHR31403">
    <property type="entry name" value="PHOSPHOLIPASE A1-IBETA2, CHLOROPLASTIC"/>
    <property type="match status" value="1"/>
</dbReference>
<dbReference type="CDD" id="cd00519">
    <property type="entry name" value="Lipase_3"/>
    <property type="match status" value="1"/>
</dbReference>
<dbReference type="eggNOG" id="KOG4569">
    <property type="taxonomic scope" value="Eukaryota"/>
</dbReference>
<evidence type="ECO:0000256" key="5">
    <source>
        <dbReference type="ARBA" id="ARBA00022801"/>
    </source>
</evidence>
<evidence type="ECO:0000256" key="2">
    <source>
        <dbReference type="ARBA" id="ARBA00010701"/>
    </source>
</evidence>
<dbReference type="SUPFAM" id="SSF53474">
    <property type="entry name" value="alpha/beta-Hydrolases"/>
    <property type="match status" value="1"/>
</dbReference>
<evidence type="ECO:0000259" key="9">
    <source>
        <dbReference type="Pfam" id="PF01764"/>
    </source>
</evidence>
<dbReference type="EMBL" id="KI392567">
    <property type="protein sequence ID" value="ERN13591.1"/>
    <property type="molecule type" value="Genomic_DNA"/>
</dbReference>
<feature type="domain" description="Fungal lipase-type" evidence="9">
    <location>
        <begin position="114"/>
        <end position="273"/>
    </location>
</feature>
<dbReference type="AlphaFoldDB" id="W1PZS1"/>
<reference evidence="11" key="1">
    <citation type="journal article" date="2013" name="Science">
        <title>The Amborella genome and the evolution of flowering plants.</title>
        <authorList>
            <consortium name="Amborella Genome Project"/>
        </authorList>
    </citation>
    <scope>NUCLEOTIDE SEQUENCE [LARGE SCALE GENOMIC DNA]</scope>
</reference>
<keyword evidence="6" id="KW-0809">Transit peptide</keyword>
<dbReference type="HOGENOM" id="CLU_018841_2_0_1"/>
<dbReference type="Gramene" id="ERN13591">
    <property type="protein sequence ID" value="ERN13591"/>
    <property type="gene ID" value="AMTR_s00049p00044160"/>
</dbReference>
<evidence type="ECO:0000313" key="11">
    <source>
        <dbReference type="Proteomes" id="UP000017836"/>
    </source>
</evidence>
<organism evidence="10 11">
    <name type="scientific">Amborella trichopoda</name>
    <dbReference type="NCBI Taxonomy" id="13333"/>
    <lineage>
        <taxon>Eukaryota</taxon>
        <taxon>Viridiplantae</taxon>
        <taxon>Streptophyta</taxon>
        <taxon>Embryophyta</taxon>
        <taxon>Tracheophyta</taxon>
        <taxon>Spermatophyta</taxon>
        <taxon>Magnoliopsida</taxon>
        <taxon>Amborellales</taxon>
        <taxon>Amborellaceae</taxon>
        <taxon>Amborella</taxon>
    </lineage>
</organism>
<evidence type="ECO:0000256" key="1">
    <source>
        <dbReference type="ARBA" id="ARBA00004229"/>
    </source>
</evidence>
<accession>W1PZS1</accession>
<comment type="subcellular location">
    <subcellularLocation>
        <location evidence="1">Plastid</location>
        <location evidence="1">Chloroplast</location>
    </subcellularLocation>
</comment>
<dbReference type="OMA" id="GYQITKY"/>
<keyword evidence="4" id="KW-0934">Plastid</keyword>
<dbReference type="InterPro" id="IPR002921">
    <property type="entry name" value="Fungal_lipase-type"/>
</dbReference>
<dbReference type="GO" id="GO:0009507">
    <property type="term" value="C:chloroplast"/>
    <property type="evidence" value="ECO:0000318"/>
    <property type="project" value="GO_Central"/>
</dbReference>
<keyword evidence="11" id="KW-1185">Reference proteome</keyword>
<keyword evidence="5" id="KW-0378">Hydrolase</keyword>
<evidence type="ECO:0000256" key="6">
    <source>
        <dbReference type="ARBA" id="ARBA00022946"/>
    </source>
</evidence>
<proteinExistence type="inferred from homology"/>
<dbReference type="Gene3D" id="3.40.50.1820">
    <property type="entry name" value="alpha/beta hydrolase"/>
    <property type="match status" value="1"/>
</dbReference>
<evidence type="ECO:0000256" key="3">
    <source>
        <dbReference type="ARBA" id="ARBA00022528"/>
    </source>
</evidence>
<gene>
    <name evidence="10" type="ORF">AMTR_s00049p00044160</name>
</gene>
<evidence type="ECO:0000256" key="8">
    <source>
        <dbReference type="ARBA" id="ARBA00023098"/>
    </source>
</evidence>
<comment type="similarity">
    <text evidence="2">Belongs to the AB hydrolase superfamily. Lipase family.</text>
</comment>
<evidence type="ECO:0000313" key="10">
    <source>
        <dbReference type="EMBL" id="ERN13591.1"/>
    </source>
</evidence>